<feature type="region of interest" description="Disordered" evidence="1">
    <location>
        <begin position="476"/>
        <end position="505"/>
    </location>
</feature>
<accession>A0A086KZ53</accession>
<proteinExistence type="predicted"/>
<dbReference type="InterPro" id="IPR036890">
    <property type="entry name" value="HATPase_C_sf"/>
</dbReference>
<dbReference type="EMBL" id="AHZU02000002">
    <property type="protein sequence ID" value="KFG49671.1"/>
    <property type="molecule type" value="Genomic_DNA"/>
</dbReference>
<evidence type="ECO:0000313" key="3">
    <source>
        <dbReference type="Proteomes" id="UP000028837"/>
    </source>
</evidence>
<dbReference type="SUPFAM" id="SSF55874">
    <property type="entry name" value="ATPase domain of HSP90 chaperone/DNA topoisomerase II/histidine kinase"/>
    <property type="match status" value="1"/>
</dbReference>
<organism evidence="2 3">
    <name type="scientific">Toxoplasma gondii GAB2-2007-GAL-DOM2</name>
    <dbReference type="NCBI Taxonomy" id="1130820"/>
    <lineage>
        <taxon>Eukaryota</taxon>
        <taxon>Sar</taxon>
        <taxon>Alveolata</taxon>
        <taxon>Apicomplexa</taxon>
        <taxon>Conoidasida</taxon>
        <taxon>Coccidia</taxon>
        <taxon>Eucoccidiorida</taxon>
        <taxon>Eimeriorina</taxon>
        <taxon>Sarcocystidae</taxon>
        <taxon>Toxoplasma</taxon>
    </lineage>
</organism>
<sequence>MVCLNFAISGSAVAGTADVTYFKLLLNKTVTIVCDMSVTGFTEQNGILMVAKELADNAVDACTHVDKPCYGFHPNPRVEVDVRHLLDESFGQLFATSKTNDSSVSGVFGIGLKMAMMYCHRSAASLLRMKVRVSPNEVWRFRVRSDVSGQSADIEDFETAKEDVDTWPWMTEVAAEVKGQWNDEMKGSFLSYITAINFLKPEISLWISTESENVNALTPEVRGNGLLQCLISLTQIASHKVIAQTQQVVNDGGYTVRIIGIAVAITEDSQKQTEWGSVRVLRTFNSMPLLPEDAPVCAIDKATREFLDKKGARFGLLTKKRQRKPPGSMKAAIAAPVEPTPSRAPANTYDRLLGAAYPHRVWFAGPTVWSDIVLVISVDNEEACFGSLCKTYLRESSALSKSLCSALLATFEDFKTHDPAAFMSIAEREMKEAREIYIPQMAQSMAQIICRSDNEEFKNASFMILAVEREPKGYVAPRSGSRAMASEPSERTTSAAKRMKTNDPLEKLTEKLEALILTKLEKKCATKTKECNPGETANPALASDTESSSEEAEEE</sequence>
<dbReference type="AlphaFoldDB" id="A0A086KZ53"/>
<dbReference type="Gene3D" id="3.30.565.10">
    <property type="entry name" value="Histidine kinase-like ATPase, C-terminal domain"/>
    <property type="match status" value="1"/>
</dbReference>
<comment type="caution">
    <text evidence="2">The sequence shown here is derived from an EMBL/GenBank/DDBJ whole genome shotgun (WGS) entry which is preliminary data.</text>
</comment>
<reference evidence="2 3" key="1">
    <citation type="submission" date="2014-02" db="EMBL/GenBank/DDBJ databases">
        <authorList>
            <person name="Sibley D."/>
            <person name="Venepally P."/>
            <person name="Karamycheva S."/>
            <person name="Hadjithomas M."/>
            <person name="Khan A."/>
            <person name="Brunk B."/>
            <person name="Roos D."/>
            <person name="Caler E."/>
            <person name="Lorenzi H."/>
        </authorList>
    </citation>
    <scope>NUCLEOTIDE SEQUENCE [LARGE SCALE GENOMIC DNA]</scope>
    <source>
        <strain evidence="2 3">GAB2-2007-GAL-DOM2</strain>
    </source>
</reference>
<evidence type="ECO:0000256" key="1">
    <source>
        <dbReference type="SAM" id="MobiDB-lite"/>
    </source>
</evidence>
<dbReference type="OrthoDB" id="1562195at2759"/>
<gene>
    <name evidence="2" type="ORF">TGDOM2_262890</name>
</gene>
<dbReference type="Proteomes" id="UP000028837">
    <property type="component" value="Unassembled WGS sequence"/>
</dbReference>
<protein>
    <recommendedName>
        <fullName evidence="4">Histidine kinase/HSP90-like ATPase domain-containing protein</fullName>
    </recommendedName>
</protein>
<evidence type="ECO:0000313" key="2">
    <source>
        <dbReference type="EMBL" id="KFG49671.1"/>
    </source>
</evidence>
<name>A0A086KZ53_TOXGO</name>
<feature type="region of interest" description="Disordered" evidence="1">
    <location>
        <begin position="526"/>
        <end position="555"/>
    </location>
</feature>
<dbReference type="VEuPathDB" id="ToxoDB:TGDOM2_262890"/>
<evidence type="ECO:0008006" key="4">
    <source>
        <dbReference type="Google" id="ProtNLM"/>
    </source>
</evidence>